<accession>A0A380JD94</accession>
<name>A0A380JD94_STRDO</name>
<dbReference type="AlphaFoldDB" id="A0A380JD94"/>
<reference evidence="1 2" key="1">
    <citation type="submission" date="2018-06" db="EMBL/GenBank/DDBJ databases">
        <authorList>
            <consortium name="Pathogen Informatics"/>
            <person name="Doyle S."/>
        </authorList>
    </citation>
    <scope>NUCLEOTIDE SEQUENCE [LARGE SCALE GENOMIC DNA]</scope>
    <source>
        <strain evidence="2">NCTC 11391</strain>
    </source>
</reference>
<evidence type="ECO:0000313" key="2">
    <source>
        <dbReference type="Proteomes" id="UP000254082"/>
    </source>
</evidence>
<sequence>MKSANHTIRKSIMEQINNTTDLIGFGDKNIIIETAFDCESHYVIYAKLDYKAPSCLHCQGKMIKYDFQKRSKIPVPDNNFMPTVLKLKKRCSQCKDCRRVVVSETPLVRNL</sequence>
<proteinExistence type="predicted"/>
<protein>
    <submittedName>
        <fullName evidence="1">Transposase</fullName>
    </submittedName>
</protein>
<organism evidence="1 2">
    <name type="scientific">Streptococcus downei MFe28</name>
    <dbReference type="NCBI Taxonomy" id="764290"/>
    <lineage>
        <taxon>Bacteria</taxon>
        <taxon>Bacillati</taxon>
        <taxon>Bacillota</taxon>
        <taxon>Bacilli</taxon>
        <taxon>Lactobacillales</taxon>
        <taxon>Streptococcaceae</taxon>
        <taxon>Streptococcus</taxon>
    </lineage>
</organism>
<gene>
    <name evidence="1" type="ORF">NCTC11391_01098</name>
</gene>
<evidence type="ECO:0000313" key="1">
    <source>
        <dbReference type="EMBL" id="SUN36055.1"/>
    </source>
</evidence>
<dbReference type="Proteomes" id="UP000254082">
    <property type="component" value="Unassembled WGS sequence"/>
</dbReference>
<dbReference type="EMBL" id="UHFA01000002">
    <property type="protein sequence ID" value="SUN36055.1"/>
    <property type="molecule type" value="Genomic_DNA"/>
</dbReference>
<keyword evidence="2" id="KW-1185">Reference proteome</keyword>